<evidence type="ECO:0008006" key="2">
    <source>
        <dbReference type="Google" id="ProtNLM"/>
    </source>
</evidence>
<dbReference type="AlphaFoldDB" id="A0AB39UFB9"/>
<accession>A0AB39UFB9</accession>
<keyword evidence="1" id="KW-0614">Plasmid</keyword>
<geneLocation type="plasmid" evidence="1">
    <name>unnamed1</name>
</geneLocation>
<proteinExistence type="predicted"/>
<sequence length="127" mass="14481">MNTHQALDLVTSIIDERELDYGNGEAYIIDDTDALYVSVEAPNNATTGDIIPITATTTTGDIESRLRDMMWRFDADDEFDELYSPEFMHHNGFTPSRFLNMLMEDQQYFEHAADRLNNAHTIAETIA</sequence>
<organism evidence="1">
    <name type="scientific">Bifidobacterium fermentum</name>
    <dbReference type="NCBI Taxonomy" id="3059035"/>
    <lineage>
        <taxon>Bacteria</taxon>
        <taxon>Bacillati</taxon>
        <taxon>Actinomycetota</taxon>
        <taxon>Actinomycetes</taxon>
        <taxon>Bifidobacteriales</taxon>
        <taxon>Bifidobacteriaceae</taxon>
        <taxon>Bifidobacterium</taxon>
    </lineage>
</organism>
<reference evidence="1" key="1">
    <citation type="submission" date="2023-07" db="EMBL/GenBank/DDBJ databases">
        <title>Bifidobacterium aquikefiriaerophilum sp. nov. and Bifidobacterium eccum sp. nov., isolated from water kefir.</title>
        <authorList>
            <person name="Breselge S."/>
            <person name="Bellassi P."/>
            <person name="Barcenilla C."/>
            <person name="Alvarez-Ordonez A."/>
            <person name="Morelli L."/>
            <person name="Cotter P.D."/>
        </authorList>
    </citation>
    <scope>NUCLEOTIDE SEQUENCE</scope>
    <source>
        <strain evidence="1">WK048_4_13</strain>
        <plasmid evidence="1">unnamed1</plasmid>
    </source>
</reference>
<evidence type="ECO:0000313" key="1">
    <source>
        <dbReference type="EMBL" id="XDS47725.1"/>
    </source>
</evidence>
<dbReference type="EMBL" id="CP129676">
    <property type="protein sequence ID" value="XDS47725.1"/>
    <property type="molecule type" value="Genomic_DNA"/>
</dbReference>
<gene>
    <name evidence="1" type="ORF">QN217_10955</name>
</gene>
<dbReference type="RefSeq" id="WP_369343254.1">
    <property type="nucleotide sequence ID" value="NZ_CP129676.1"/>
</dbReference>
<protein>
    <recommendedName>
        <fullName evidence="2">Phage protein</fullName>
    </recommendedName>
</protein>
<name>A0AB39UFB9_9BIFI</name>